<comment type="caution">
    <text evidence="1">The sequence shown here is derived from an EMBL/GenBank/DDBJ whole genome shotgun (WGS) entry which is preliminary data.</text>
</comment>
<dbReference type="EMBL" id="CAJVQC010081579">
    <property type="protein sequence ID" value="CAG8818892.1"/>
    <property type="molecule type" value="Genomic_DNA"/>
</dbReference>
<evidence type="ECO:0000313" key="1">
    <source>
        <dbReference type="EMBL" id="CAG8818892.1"/>
    </source>
</evidence>
<keyword evidence="2" id="KW-1185">Reference proteome</keyword>
<accession>A0ACA9S0Q2</accession>
<reference evidence="1" key="1">
    <citation type="submission" date="2021-06" db="EMBL/GenBank/DDBJ databases">
        <authorList>
            <person name="Kallberg Y."/>
            <person name="Tangrot J."/>
            <person name="Rosling A."/>
        </authorList>
    </citation>
    <scope>NUCLEOTIDE SEQUENCE</scope>
    <source>
        <strain evidence="1">MA461A</strain>
    </source>
</reference>
<dbReference type="Proteomes" id="UP000789920">
    <property type="component" value="Unassembled WGS sequence"/>
</dbReference>
<protein>
    <submittedName>
        <fullName evidence="1">26647_t:CDS:1</fullName>
    </submittedName>
</protein>
<proteinExistence type="predicted"/>
<sequence length="314" mass="34423">MTKRCKTANPDWNQVTDVFIKELDFAKLTFHIKHSEGRTPIGICIRDVRPLLEQSDPENIPLDIEGLTNKQLIVGVRYLPMNYKVDPSESVNNMGALRVTVKSAENLPAADRSGTSDPFAYIYLNGEKIHKTKHVKKTLNPVFENEDFAVNVLSRTSDKFHIEIWDWNKVEISTKLGTGTLDLSDLPTFEKVDRRVQLYDPKTSEPAGFINLSVLFTPQFITKKKLTTGSIAGATRTITNIGTGIGGTVVSGGDTFFRSGAGFVSSGASSVAGAVGSGFGLLKKKDKDDKLKNGDSLTREIDTGLVESPINEEN</sequence>
<feature type="non-terminal residue" evidence="1">
    <location>
        <position position="314"/>
    </location>
</feature>
<name>A0ACA9S0Q2_9GLOM</name>
<evidence type="ECO:0000313" key="2">
    <source>
        <dbReference type="Proteomes" id="UP000789920"/>
    </source>
</evidence>
<organism evidence="1 2">
    <name type="scientific">Racocetra persica</name>
    <dbReference type="NCBI Taxonomy" id="160502"/>
    <lineage>
        <taxon>Eukaryota</taxon>
        <taxon>Fungi</taxon>
        <taxon>Fungi incertae sedis</taxon>
        <taxon>Mucoromycota</taxon>
        <taxon>Glomeromycotina</taxon>
        <taxon>Glomeromycetes</taxon>
        <taxon>Diversisporales</taxon>
        <taxon>Gigasporaceae</taxon>
        <taxon>Racocetra</taxon>
    </lineage>
</organism>
<gene>
    <name evidence="1" type="ORF">RPERSI_LOCUS25007</name>
</gene>